<proteinExistence type="predicted"/>
<feature type="domain" description="Aldehyde dehydrogenase" evidence="2">
    <location>
        <begin position="18"/>
        <end position="477"/>
    </location>
</feature>
<comment type="caution">
    <text evidence="3">The sequence shown here is derived from an EMBL/GenBank/DDBJ whole genome shotgun (WGS) entry which is preliminary data.</text>
</comment>
<dbReference type="InterPro" id="IPR016162">
    <property type="entry name" value="Ald_DH_N"/>
</dbReference>
<dbReference type="InterPro" id="IPR016161">
    <property type="entry name" value="Ald_DH/histidinol_DH"/>
</dbReference>
<keyword evidence="1" id="KW-0560">Oxidoreductase</keyword>
<sequence>MSPPLLQHWINNKSTTASDSGAYVVTQPNSGNTPHSVASADDGIVDDAISSAHEAFKSWRKTTHDQRRDVLMRVAQVTRRRAGEFYEAWGSEMDVSQFFVDFLVGITCDLIETTASCIIPAMTGDIPPTKRGNEALYLCEREPLGVCLAMAPWNGAIYLSVKGILSPLAAGNTVVLRTSEVTPKTQLLWGSIFKEAGLPDGCLNIVHSSRDSAPHVVERIISDDRIRHVSFTGSSNIGRQIGKMAGYYLKPCILELGGECPILVLDDADLTKVANDTFMHAWLNSGQICMAIERVVVGASNFDALIEAFKKNAPPQSSSSIAMCSSHERIVGLVDEALSKGAELVVGSWPPSKEDVETNKLPNILLANVTPEMRIWSEETFGPIAIVQKVQPKQDESADDAIVRQGNDTRYGLVASIYSRDLGRAIKLGRDIEVGVLRINEGTVGDEATAPFGGTKDSGFGFYNGADGIRHCTQVKTYSIAL</sequence>
<dbReference type="Gene3D" id="3.40.605.10">
    <property type="entry name" value="Aldehyde Dehydrogenase, Chain A, domain 1"/>
    <property type="match status" value="1"/>
</dbReference>
<evidence type="ECO:0000313" key="3">
    <source>
        <dbReference type="EMBL" id="TIA87111.1"/>
    </source>
</evidence>
<protein>
    <recommendedName>
        <fullName evidence="2">Aldehyde dehydrogenase domain-containing protein</fullName>
    </recommendedName>
</protein>
<evidence type="ECO:0000259" key="2">
    <source>
        <dbReference type="Pfam" id="PF00171"/>
    </source>
</evidence>
<dbReference type="Pfam" id="PF00171">
    <property type="entry name" value="Aldedh"/>
    <property type="match status" value="1"/>
</dbReference>
<accession>A0A4T0FG28</accession>
<dbReference type="GO" id="GO:0009450">
    <property type="term" value="P:gamma-aminobutyric acid catabolic process"/>
    <property type="evidence" value="ECO:0007669"/>
    <property type="project" value="TreeGrafter"/>
</dbReference>
<evidence type="ECO:0000313" key="4">
    <source>
        <dbReference type="Proteomes" id="UP000310189"/>
    </source>
</evidence>
<dbReference type="InterPro" id="IPR050740">
    <property type="entry name" value="Aldehyde_DH_Superfamily"/>
</dbReference>
<dbReference type="SUPFAM" id="SSF53720">
    <property type="entry name" value="ALDH-like"/>
    <property type="match status" value="1"/>
</dbReference>
<dbReference type="AlphaFoldDB" id="A0A4T0FG28"/>
<organism evidence="3 4">
    <name type="scientific">Wallemia hederae</name>
    <dbReference type="NCBI Taxonomy" id="1540922"/>
    <lineage>
        <taxon>Eukaryota</taxon>
        <taxon>Fungi</taxon>
        <taxon>Dikarya</taxon>
        <taxon>Basidiomycota</taxon>
        <taxon>Wallemiomycotina</taxon>
        <taxon>Wallemiomycetes</taxon>
        <taxon>Wallemiales</taxon>
        <taxon>Wallemiaceae</taxon>
        <taxon>Wallemia</taxon>
    </lineage>
</organism>
<name>A0A4T0FG28_9BASI</name>
<dbReference type="EMBL" id="SPNW01000064">
    <property type="protein sequence ID" value="TIA87111.1"/>
    <property type="molecule type" value="Genomic_DNA"/>
</dbReference>
<dbReference type="Gene3D" id="3.40.309.10">
    <property type="entry name" value="Aldehyde Dehydrogenase, Chain A, domain 2"/>
    <property type="match status" value="1"/>
</dbReference>
<gene>
    <name evidence="3" type="ORF">E3P99_03383</name>
</gene>
<dbReference type="PANTHER" id="PTHR43353">
    <property type="entry name" value="SUCCINATE-SEMIALDEHYDE DEHYDROGENASE, MITOCHONDRIAL"/>
    <property type="match status" value="1"/>
</dbReference>
<dbReference type="InterPro" id="IPR015590">
    <property type="entry name" value="Aldehyde_DH_dom"/>
</dbReference>
<keyword evidence="4" id="KW-1185">Reference proteome</keyword>
<dbReference type="OrthoDB" id="310895at2759"/>
<dbReference type="Proteomes" id="UP000310189">
    <property type="component" value="Unassembled WGS sequence"/>
</dbReference>
<dbReference type="GO" id="GO:0004777">
    <property type="term" value="F:succinate-semialdehyde dehydrogenase (NAD+) activity"/>
    <property type="evidence" value="ECO:0007669"/>
    <property type="project" value="TreeGrafter"/>
</dbReference>
<evidence type="ECO:0000256" key="1">
    <source>
        <dbReference type="ARBA" id="ARBA00023002"/>
    </source>
</evidence>
<reference evidence="3 4" key="1">
    <citation type="submission" date="2019-03" db="EMBL/GenBank/DDBJ databases">
        <title>Sequencing 23 genomes of Wallemia ichthyophaga.</title>
        <authorList>
            <person name="Gostincar C."/>
        </authorList>
    </citation>
    <scope>NUCLEOTIDE SEQUENCE [LARGE SCALE GENOMIC DNA]</scope>
    <source>
        <strain evidence="3 4">EXF-5753</strain>
    </source>
</reference>
<dbReference type="InterPro" id="IPR016163">
    <property type="entry name" value="Ald_DH_C"/>
</dbReference>
<dbReference type="PANTHER" id="PTHR43353:SF6">
    <property type="entry name" value="CYTOPLASMIC ALDEHYDE DEHYDROGENASE (EUROFUNG)"/>
    <property type="match status" value="1"/>
</dbReference>